<dbReference type="GO" id="GO:0030655">
    <property type="term" value="P:beta-lactam antibiotic catabolic process"/>
    <property type="evidence" value="ECO:0007669"/>
    <property type="project" value="InterPro"/>
</dbReference>
<dbReference type="Gene3D" id="3.40.710.10">
    <property type="entry name" value="DD-peptidase/beta-lactamase superfamily"/>
    <property type="match status" value="1"/>
</dbReference>
<protein>
    <submittedName>
        <fullName evidence="2">Beta-lactamase enzyme family protein</fullName>
    </submittedName>
</protein>
<dbReference type="SUPFAM" id="SSF56601">
    <property type="entry name" value="beta-lactamase/transpeptidase-like"/>
    <property type="match status" value="1"/>
</dbReference>
<dbReference type="Pfam" id="PF13354">
    <property type="entry name" value="Beta-lactamase2"/>
    <property type="match status" value="1"/>
</dbReference>
<gene>
    <name evidence="2" type="ORF">SAMN04487894_12251</name>
</gene>
<sequence>MKSVLFTIFIYAIMSKTFAQVKNDPWLMELLQKQGSPLLRSVLDQPGVYQYQLIYTEIKRDRHQKPTFINHYLNVDRNRYFNPASTVKMPVAFASLEKLNRLGKKVTAQSPMLTDSAFSGQTAVKNDPTAESGLPSIEHYIKKIFLVSDNDAYNRLYEFMGQKELNETLWKKNYNDTRITRRFVPMTPEENRHTNPIRFLNNGQTIYTQPATYSDLQFRFPKTKILVGKGHWDQNDSLINEPMDFTTHNNLPLEDGQRLLRSVLFPESVPARQRFRLTADNYRMLYTYMSELPYESRFPAYDTAEFFDSYTKFFFFRSGKEKIPDHIRVFNKAGWSYGFLTDYCYVVDFKNKVEFMLSATLYVNKDGILNDNKYEYEETGYPFFKELGNIIYDHELHQKKSVAPDLNRWKLTYD</sequence>
<keyword evidence="3" id="KW-1185">Reference proteome</keyword>
<name>A0A1G7AD50_NIADE</name>
<dbReference type="InterPro" id="IPR045155">
    <property type="entry name" value="Beta-lactam_cat"/>
</dbReference>
<dbReference type="Proteomes" id="UP000198757">
    <property type="component" value="Unassembled WGS sequence"/>
</dbReference>
<dbReference type="STRING" id="1285928.SAMN04487894_12251"/>
<evidence type="ECO:0000259" key="1">
    <source>
        <dbReference type="Pfam" id="PF13354"/>
    </source>
</evidence>
<dbReference type="GO" id="GO:0008800">
    <property type="term" value="F:beta-lactamase activity"/>
    <property type="evidence" value="ECO:0007669"/>
    <property type="project" value="InterPro"/>
</dbReference>
<accession>A0A1G7AD50</accession>
<reference evidence="3" key="1">
    <citation type="submission" date="2016-10" db="EMBL/GenBank/DDBJ databases">
        <authorList>
            <person name="Varghese N."/>
            <person name="Submissions S."/>
        </authorList>
    </citation>
    <scope>NUCLEOTIDE SEQUENCE [LARGE SCALE GENOMIC DNA]</scope>
    <source>
        <strain evidence="3">DSM 25811 / CCM 8410 / LMG 26954 / E90</strain>
    </source>
</reference>
<feature type="domain" description="Beta-lactamase class A catalytic" evidence="1">
    <location>
        <begin position="73"/>
        <end position="188"/>
    </location>
</feature>
<evidence type="ECO:0000313" key="2">
    <source>
        <dbReference type="EMBL" id="SDE12742.1"/>
    </source>
</evidence>
<evidence type="ECO:0000313" key="3">
    <source>
        <dbReference type="Proteomes" id="UP000198757"/>
    </source>
</evidence>
<dbReference type="AlphaFoldDB" id="A0A1G7AD50"/>
<organism evidence="2 3">
    <name type="scientific">Niabella drilacis (strain DSM 25811 / CCM 8410 / CCUG 62505 / LMG 26954 / E90)</name>
    <dbReference type="NCBI Taxonomy" id="1285928"/>
    <lineage>
        <taxon>Bacteria</taxon>
        <taxon>Pseudomonadati</taxon>
        <taxon>Bacteroidota</taxon>
        <taxon>Chitinophagia</taxon>
        <taxon>Chitinophagales</taxon>
        <taxon>Chitinophagaceae</taxon>
        <taxon>Niabella</taxon>
    </lineage>
</organism>
<dbReference type="EMBL" id="FMZO01000022">
    <property type="protein sequence ID" value="SDE12742.1"/>
    <property type="molecule type" value="Genomic_DNA"/>
</dbReference>
<dbReference type="InterPro" id="IPR012338">
    <property type="entry name" value="Beta-lactam/transpept-like"/>
</dbReference>
<proteinExistence type="predicted"/>